<keyword evidence="3" id="KW-1185">Reference proteome</keyword>
<evidence type="ECO:0000313" key="3">
    <source>
        <dbReference type="Proteomes" id="UP001146351"/>
    </source>
</evidence>
<evidence type="ECO:0000313" key="2">
    <source>
        <dbReference type="EMBL" id="KAJ5171830.1"/>
    </source>
</evidence>
<evidence type="ECO:0000256" key="1">
    <source>
        <dbReference type="SAM" id="MobiDB-lite"/>
    </source>
</evidence>
<comment type="caution">
    <text evidence="2">The sequence shown here is derived from an EMBL/GenBank/DDBJ whole genome shotgun (WGS) entry which is preliminary data.</text>
</comment>
<reference evidence="2" key="1">
    <citation type="submission" date="2022-11" db="EMBL/GenBank/DDBJ databases">
        <authorList>
            <person name="Petersen C."/>
        </authorList>
    </citation>
    <scope>NUCLEOTIDE SEQUENCE</scope>
    <source>
        <strain evidence="2">IBT 21917</strain>
    </source>
</reference>
<dbReference type="AlphaFoldDB" id="A0A9W9IAE9"/>
<name>A0A9W9IAE9_9EURO</name>
<protein>
    <submittedName>
        <fullName evidence="2">Uncharacterized protein</fullName>
    </submittedName>
</protein>
<feature type="region of interest" description="Disordered" evidence="1">
    <location>
        <begin position="104"/>
        <end position="145"/>
    </location>
</feature>
<proteinExistence type="predicted"/>
<sequence length="145" mass="16106">MVRIQYPGTGTSSPEDSSVGADKTSPIPVQNLSESQRYRILSWVAHTLLAIPKAASKMITSRSPSPSSSRTRNPKEEDDAWMIWVLLESLLHLLGRVTTGLFTSNPALNPPEHFPTGQSPHRHQGWEAKVPKQPNADAYVRARRK</sequence>
<dbReference type="Proteomes" id="UP001146351">
    <property type="component" value="Unassembled WGS sequence"/>
</dbReference>
<accession>A0A9W9IAE9</accession>
<dbReference type="EMBL" id="JAPQKO010000003">
    <property type="protein sequence ID" value="KAJ5171830.1"/>
    <property type="molecule type" value="Genomic_DNA"/>
</dbReference>
<feature type="region of interest" description="Disordered" evidence="1">
    <location>
        <begin position="1"/>
        <end position="31"/>
    </location>
</feature>
<feature type="region of interest" description="Disordered" evidence="1">
    <location>
        <begin position="55"/>
        <end position="75"/>
    </location>
</feature>
<reference evidence="2" key="2">
    <citation type="journal article" date="2023" name="IMA Fungus">
        <title>Comparative genomic study of the Penicillium genus elucidates a diverse pangenome and 15 lateral gene transfer events.</title>
        <authorList>
            <person name="Petersen C."/>
            <person name="Sorensen T."/>
            <person name="Nielsen M.R."/>
            <person name="Sondergaard T.E."/>
            <person name="Sorensen J.L."/>
            <person name="Fitzpatrick D.A."/>
            <person name="Frisvad J.C."/>
            <person name="Nielsen K.L."/>
        </authorList>
    </citation>
    <scope>NUCLEOTIDE SEQUENCE</scope>
    <source>
        <strain evidence="2">IBT 21917</strain>
    </source>
</reference>
<gene>
    <name evidence="2" type="ORF">N7492_004423</name>
</gene>
<organism evidence="2 3">
    <name type="scientific">Penicillium capsulatum</name>
    <dbReference type="NCBI Taxonomy" id="69766"/>
    <lineage>
        <taxon>Eukaryota</taxon>
        <taxon>Fungi</taxon>
        <taxon>Dikarya</taxon>
        <taxon>Ascomycota</taxon>
        <taxon>Pezizomycotina</taxon>
        <taxon>Eurotiomycetes</taxon>
        <taxon>Eurotiomycetidae</taxon>
        <taxon>Eurotiales</taxon>
        <taxon>Aspergillaceae</taxon>
        <taxon>Penicillium</taxon>
    </lineage>
</organism>
<feature type="compositionally biased region" description="Low complexity" evidence="1">
    <location>
        <begin position="60"/>
        <end position="71"/>
    </location>
</feature>